<evidence type="ECO:0000256" key="3">
    <source>
        <dbReference type="ARBA" id="ARBA00022679"/>
    </source>
</evidence>
<dbReference type="UniPathway" id="UPA00973"/>
<dbReference type="NCBIfam" id="NF002060">
    <property type="entry name" value="PRK00892.1"/>
    <property type="match status" value="1"/>
</dbReference>
<feature type="domain" description="UDP-3-O-[3-hydroxymyristoyl] glucosamine N-acyltransferase non-repeat region" evidence="8">
    <location>
        <begin position="23"/>
        <end position="86"/>
    </location>
</feature>
<dbReference type="Proteomes" id="UP000599024">
    <property type="component" value="Unassembled WGS sequence"/>
</dbReference>
<evidence type="ECO:0000256" key="2">
    <source>
        <dbReference type="ARBA" id="ARBA00022556"/>
    </source>
</evidence>
<dbReference type="Gene3D" id="2.160.10.10">
    <property type="entry name" value="Hexapeptide repeat proteins"/>
    <property type="match status" value="1"/>
</dbReference>
<dbReference type="PANTHER" id="PTHR43378:SF2">
    <property type="entry name" value="UDP-3-O-ACYLGLUCOSAMINE N-ACYLTRANSFERASE 1, MITOCHONDRIAL-RELATED"/>
    <property type="match status" value="1"/>
</dbReference>
<dbReference type="GO" id="GO:0103118">
    <property type="term" value="F:UDP-3-O-[(3R)-3-hydroxyacyl]-glucosamine N-acyltransferase activity"/>
    <property type="evidence" value="ECO:0007669"/>
    <property type="project" value="UniProtKB-EC"/>
</dbReference>
<dbReference type="EMBL" id="JACNLK010000017">
    <property type="protein sequence ID" value="MBC8207819.1"/>
    <property type="molecule type" value="Genomic_DNA"/>
</dbReference>
<evidence type="ECO:0000259" key="8">
    <source>
        <dbReference type="Pfam" id="PF04613"/>
    </source>
</evidence>
<comment type="caution">
    <text evidence="9">The sequence shown here is derived from an EMBL/GenBank/DDBJ whole genome shotgun (WGS) entry which is preliminary data.</text>
</comment>
<dbReference type="NCBIfam" id="TIGR01853">
    <property type="entry name" value="lipid_A_lpxD"/>
    <property type="match status" value="1"/>
</dbReference>
<keyword evidence="1 7" id="KW-0444">Lipid biosynthesis</keyword>
<evidence type="ECO:0000256" key="5">
    <source>
        <dbReference type="ARBA" id="ARBA00023098"/>
    </source>
</evidence>
<organism evidence="9 10">
    <name type="scientific">Candidatus Desulfatifera sulfidica</name>
    <dbReference type="NCBI Taxonomy" id="2841691"/>
    <lineage>
        <taxon>Bacteria</taxon>
        <taxon>Pseudomonadati</taxon>
        <taxon>Thermodesulfobacteriota</taxon>
        <taxon>Desulfobulbia</taxon>
        <taxon>Desulfobulbales</taxon>
        <taxon>Desulfobulbaceae</taxon>
        <taxon>Candidatus Desulfatifera</taxon>
    </lineage>
</organism>
<evidence type="ECO:0000256" key="7">
    <source>
        <dbReference type="HAMAP-Rule" id="MF_00523"/>
    </source>
</evidence>
<evidence type="ECO:0000313" key="10">
    <source>
        <dbReference type="Proteomes" id="UP000599024"/>
    </source>
</evidence>
<dbReference type="SUPFAM" id="SSF51161">
    <property type="entry name" value="Trimeric LpxA-like enzymes"/>
    <property type="match status" value="1"/>
</dbReference>
<dbReference type="GO" id="GO:0016020">
    <property type="term" value="C:membrane"/>
    <property type="evidence" value="ECO:0007669"/>
    <property type="project" value="GOC"/>
</dbReference>
<accession>A0A8J6TCV1</accession>
<dbReference type="GO" id="GO:0009245">
    <property type="term" value="P:lipid A biosynthetic process"/>
    <property type="evidence" value="ECO:0007669"/>
    <property type="project" value="UniProtKB-UniRule"/>
</dbReference>
<dbReference type="Gene3D" id="3.40.1390.10">
    <property type="entry name" value="MurE/MurF, N-terminal domain"/>
    <property type="match status" value="1"/>
</dbReference>
<evidence type="ECO:0000313" key="9">
    <source>
        <dbReference type="EMBL" id="MBC8207819.1"/>
    </source>
</evidence>
<protein>
    <recommendedName>
        <fullName evidence="7">UDP-3-O-acylglucosamine N-acyltransferase</fullName>
        <ecNumber evidence="7">2.3.1.191</ecNumber>
    </recommendedName>
</protein>
<feature type="active site" description="Proton acceptor" evidence="7">
    <location>
        <position position="240"/>
    </location>
</feature>
<dbReference type="EC" id="2.3.1.191" evidence="7"/>
<dbReference type="HAMAP" id="MF_00523">
    <property type="entry name" value="LpxD"/>
    <property type="match status" value="1"/>
</dbReference>
<evidence type="ECO:0000256" key="6">
    <source>
        <dbReference type="ARBA" id="ARBA00023315"/>
    </source>
</evidence>
<comment type="similarity">
    <text evidence="7">Belongs to the transferase hexapeptide repeat family. LpxD subfamily.</text>
</comment>
<keyword evidence="2 7" id="KW-0441">Lipid A biosynthesis</keyword>
<dbReference type="CDD" id="cd03352">
    <property type="entry name" value="LbH_LpxD"/>
    <property type="match status" value="1"/>
</dbReference>
<dbReference type="GO" id="GO:0016410">
    <property type="term" value="F:N-acyltransferase activity"/>
    <property type="evidence" value="ECO:0007669"/>
    <property type="project" value="InterPro"/>
</dbReference>
<keyword evidence="6 7" id="KW-0012">Acyltransferase</keyword>
<comment type="catalytic activity">
    <reaction evidence="7">
        <text>a UDP-3-O-[(3R)-3-hydroxyacyl]-alpha-D-glucosamine + a (3R)-hydroxyacyl-[ACP] = a UDP-2-N,3-O-bis[(3R)-3-hydroxyacyl]-alpha-D-glucosamine + holo-[ACP] + H(+)</text>
        <dbReference type="Rhea" id="RHEA:53836"/>
        <dbReference type="Rhea" id="RHEA-COMP:9685"/>
        <dbReference type="Rhea" id="RHEA-COMP:9945"/>
        <dbReference type="ChEBI" id="CHEBI:15378"/>
        <dbReference type="ChEBI" id="CHEBI:64479"/>
        <dbReference type="ChEBI" id="CHEBI:78827"/>
        <dbReference type="ChEBI" id="CHEBI:137740"/>
        <dbReference type="ChEBI" id="CHEBI:137748"/>
        <dbReference type="EC" id="2.3.1.191"/>
    </reaction>
</comment>
<comment type="function">
    <text evidence="7">Catalyzes the N-acylation of UDP-3-O-acylglucosamine using 3-hydroxyacyl-ACP as the acyl donor. Is involved in the biosynthesis of lipid A, a phosphorylated glycolipid that anchors the lipopolysaccharide to the outer membrane of the cell.</text>
</comment>
<dbReference type="InterPro" id="IPR011004">
    <property type="entry name" value="Trimer_LpxA-like_sf"/>
</dbReference>
<gene>
    <name evidence="7 9" type="primary">lpxD</name>
    <name evidence="9" type="ORF">H8E79_01450</name>
</gene>
<dbReference type="InterPro" id="IPR007691">
    <property type="entry name" value="LpxD"/>
</dbReference>
<proteinExistence type="inferred from homology"/>
<reference evidence="9 10" key="1">
    <citation type="submission" date="2020-08" db="EMBL/GenBank/DDBJ databases">
        <title>Bridging the membrane lipid divide: bacteria of the FCB group superphylum have the potential to synthesize archaeal ether lipids.</title>
        <authorList>
            <person name="Villanueva L."/>
            <person name="Von Meijenfeldt F.A.B."/>
            <person name="Westbye A.B."/>
            <person name="Yadav S."/>
            <person name="Hopmans E.C."/>
            <person name="Dutilh B.E."/>
            <person name="Sinninghe Damste J.S."/>
        </authorList>
    </citation>
    <scope>NUCLEOTIDE SEQUENCE [LARGE SCALE GENOMIC DNA]</scope>
    <source>
        <strain evidence="9">NIOZ-UU81</strain>
    </source>
</reference>
<comment type="subunit">
    <text evidence="7">Homotrimer.</text>
</comment>
<dbReference type="AlphaFoldDB" id="A0A8J6TCV1"/>
<dbReference type="Pfam" id="PF04613">
    <property type="entry name" value="LpxD"/>
    <property type="match status" value="1"/>
</dbReference>
<evidence type="ECO:0000256" key="1">
    <source>
        <dbReference type="ARBA" id="ARBA00022516"/>
    </source>
</evidence>
<keyword evidence="5 7" id="KW-0443">Lipid metabolism</keyword>
<evidence type="ECO:0000256" key="4">
    <source>
        <dbReference type="ARBA" id="ARBA00022737"/>
    </source>
</evidence>
<sequence>MEKIKTLHELTKLVHGQLVGDPNVEIAELVSFEAAAPGKIVFLVDVKLADLLHDCPASAAIVPLAIDEAPLPIIRVANPYLAAALIQNHLLEQPFQAHGIHPRAYVGTDCQIPGQITIGPMAVLGDRVRLGKRVTIEPGVVIGNDVAIGDDCLLKANVTVADGTLIGRGVIIHSGTVIGSDGYGYATDARGFHVKRPQMGIVEIGDDVEIGANTCIDRATFGVTRIKSGSKIDNLVQIAHNVEVGENCLLVGQSGIAGSTVLGRNVVMGGQSAIAGHLHLADQVMVAGQAGVSHSQPQGARVGGMPAIDMRKFARISAASARLPDMVKEFREIRRRLAERDETE</sequence>
<dbReference type="InterPro" id="IPR020573">
    <property type="entry name" value="UDP_GlcNAc_AcTrfase_non-rep"/>
</dbReference>
<name>A0A8J6TCV1_9BACT</name>
<comment type="pathway">
    <text evidence="7">Bacterial outer membrane biogenesis; LPS lipid A biosynthesis.</text>
</comment>
<keyword evidence="3 7" id="KW-0808">Transferase</keyword>
<dbReference type="Pfam" id="PF00132">
    <property type="entry name" value="Hexapep"/>
    <property type="match status" value="1"/>
</dbReference>
<keyword evidence="4 7" id="KW-0677">Repeat</keyword>
<dbReference type="PANTHER" id="PTHR43378">
    <property type="entry name" value="UDP-3-O-ACYLGLUCOSAMINE N-ACYLTRANSFERASE"/>
    <property type="match status" value="1"/>
</dbReference>
<dbReference type="InterPro" id="IPR001451">
    <property type="entry name" value="Hexapep"/>
</dbReference>